<evidence type="ECO:0000313" key="2">
    <source>
        <dbReference type="Proteomes" id="UP000019753"/>
    </source>
</evidence>
<reference evidence="1 2" key="1">
    <citation type="submission" date="2014-01" db="EMBL/GenBank/DDBJ databases">
        <title>Actinotalea ferrariae CF5-4.</title>
        <authorList>
            <person name="Chen F."/>
            <person name="Li Y."/>
            <person name="Wang G."/>
        </authorList>
    </citation>
    <scope>NUCLEOTIDE SEQUENCE [LARGE SCALE GENOMIC DNA]</scope>
    <source>
        <strain evidence="1 2">CF5-4</strain>
    </source>
</reference>
<dbReference type="EMBL" id="AXCW01000361">
    <property type="protein sequence ID" value="EYR62016.1"/>
    <property type="molecule type" value="Genomic_DNA"/>
</dbReference>
<organism evidence="1 2">
    <name type="scientific">Actinotalea ferrariae CF5-4</name>
    <dbReference type="NCBI Taxonomy" id="948458"/>
    <lineage>
        <taxon>Bacteria</taxon>
        <taxon>Bacillati</taxon>
        <taxon>Actinomycetota</taxon>
        <taxon>Actinomycetes</taxon>
        <taxon>Micrococcales</taxon>
        <taxon>Cellulomonadaceae</taxon>
        <taxon>Actinotalea</taxon>
    </lineage>
</organism>
<proteinExistence type="predicted"/>
<protein>
    <submittedName>
        <fullName evidence="1">Uncharacterized protein</fullName>
    </submittedName>
</protein>
<name>A0A021VLF7_9CELL</name>
<gene>
    <name evidence="1" type="ORF">N866_12760</name>
</gene>
<comment type="caution">
    <text evidence="1">The sequence shown here is derived from an EMBL/GenBank/DDBJ whole genome shotgun (WGS) entry which is preliminary data.</text>
</comment>
<accession>A0A021VLF7</accession>
<dbReference type="AlphaFoldDB" id="A0A021VLF7"/>
<dbReference type="Proteomes" id="UP000019753">
    <property type="component" value="Unassembled WGS sequence"/>
</dbReference>
<evidence type="ECO:0000313" key="1">
    <source>
        <dbReference type="EMBL" id="EYR62016.1"/>
    </source>
</evidence>
<keyword evidence="2" id="KW-1185">Reference proteome</keyword>
<sequence>MSVHGCHPVARPYAQLMELSDETTITVTRGELMLLTAGLTAYLTAFARHRDEDGGASHPEEEWVELQRRTGELIWRLEEAGAPPGSHIIHSAEAVEPGRP</sequence>